<dbReference type="Proteomes" id="UP000319976">
    <property type="component" value="Chromosome"/>
</dbReference>
<reference evidence="2 3" key="1">
    <citation type="submission" date="2019-02" db="EMBL/GenBank/DDBJ databases">
        <title>Deep-cultivation of Planctomycetes and their phenomic and genomic characterization uncovers novel biology.</title>
        <authorList>
            <person name="Wiegand S."/>
            <person name="Jogler M."/>
            <person name="Boedeker C."/>
            <person name="Pinto D."/>
            <person name="Vollmers J."/>
            <person name="Rivas-Marin E."/>
            <person name="Kohn T."/>
            <person name="Peeters S.H."/>
            <person name="Heuer A."/>
            <person name="Rast P."/>
            <person name="Oberbeckmann S."/>
            <person name="Bunk B."/>
            <person name="Jeske O."/>
            <person name="Meyerdierks A."/>
            <person name="Storesund J.E."/>
            <person name="Kallscheuer N."/>
            <person name="Luecker S."/>
            <person name="Lage O.M."/>
            <person name="Pohl T."/>
            <person name="Merkel B.J."/>
            <person name="Hornburger P."/>
            <person name="Mueller R.-W."/>
            <person name="Bruemmer F."/>
            <person name="Labrenz M."/>
            <person name="Spormann A.M."/>
            <person name="Op den Camp H."/>
            <person name="Overmann J."/>
            <person name="Amann R."/>
            <person name="Jetten M.S.M."/>
            <person name="Mascher T."/>
            <person name="Medema M.H."/>
            <person name="Devos D.P."/>
            <person name="Kaster A.-K."/>
            <person name="Ovreas L."/>
            <person name="Rohde M."/>
            <person name="Galperin M.Y."/>
            <person name="Jogler C."/>
        </authorList>
    </citation>
    <scope>NUCLEOTIDE SEQUENCE [LARGE SCALE GENOMIC DNA]</scope>
    <source>
        <strain evidence="2 3">V22</strain>
    </source>
</reference>
<gene>
    <name evidence="2" type="ORF">V22_30440</name>
</gene>
<evidence type="ECO:0000259" key="1">
    <source>
        <dbReference type="Pfam" id="PF18299"/>
    </source>
</evidence>
<organism evidence="2 3">
    <name type="scientific">Calycomorphotria hydatis</name>
    <dbReference type="NCBI Taxonomy" id="2528027"/>
    <lineage>
        <taxon>Bacteria</taxon>
        <taxon>Pseudomonadati</taxon>
        <taxon>Planctomycetota</taxon>
        <taxon>Planctomycetia</taxon>
        <taxon>Planctomycetales</taxon>
        <taxon>Planctomycetaceae</taxon>
        <taxon>Calycomorphotria</taxon>
    </lineage>
</organism>
<name>A0A517TBP3_9PLAN</name>
<evidence type="ECO:0000313" key="2">
    <source>
        <dbReference type="EMBL" id="QDT65783.1"/>
    </source>
</evidence>
<accession>A0A517TBP3</accession>
<proteinExistence type="predicted"/>
<evidence type="ECO:0000313" key="3">
    <source>
        <dbReference type="Proteomes" id="UP000319976"/>
    </source>
</evidence>
<dbReference type="EMBL" id="CP036316">
    <property type="protein sequence ID" value="QDT65783.1"/>
    <property type="molecule type" value="Genomic_DNA"/>
</dbReference>
<protein>
    <recommendedName>
        <fullName evidence="1">ATP-grasp domain-containing protein</fullName>
    </recommendedName>
</protein>
<sequence>MSSRHRSDDQALWRAAVRRDWTVIRARGINVPECNDTEIILYVEALFAPTIARGFGKSLLDPPEDWLVKVPAEFLKRNIAITTLGQARTQRVPTFVKPPNDKSFSAEVYESGSDLPIEFDDEMLVLMAEPVTWEAEYRCFCLDGKVRTVSPYLRSGVLAEETEFKATEKELTSAKAFAEDILHATQQMTPRAIVIDVGTIEGRGWAVVEANGAWGSGIYGCKPDAVLDVIRYATVDLI</sequence>
<feature type="domain" description="ATP-grasp" evidence="1">
    <location>
        <begin position="74"/>
        <end position="229"/>
    </location>
</feature>
<keyword evidence="3" id="KW-1185">Reference proteome</keyword>
<dbReference type="AlphaFoldDB" id="A0A517TBP3"/>
<dbReference type="Pfam" id="PF18299">
    <property type="entry name" value="R2K_2"/>
    <property type="match status" value="1"/>
</dbReference>
<dbReference type="KEGG" id="chya:V22_30440"/>
<dbReference type="InterPro" id="IPR041261">
    <property type="entry name" value="R2K_2"/>
</dbReference>